<organism evidence="2 3">
    <name type="scientific">Scleroderma citrinum Foug A</name>
    <dbReference type="NCBI Taxonomy" id="1036808"/>
    <lineage>
        <taxon>Eukaryota</taxon>
        <taxon>Fungi</taxon>
        <taxon>Dikarya</taxon>
        <taxon>Basidiomycota</taxon>
        <taxon>Agaricomycotina</taxon>
        <taxon>Agaricomycetes</taxon>
        <taxon>Agaricomycetidae</taxon>
        <taxon>Boletales</taxon>
        <taxon>Sclerodermatineae</taxon>
        <taxon>Sclerodermataceae</taxon>
        <taxon>Scleroderma</taxon>
    </lineage>
</organism>
<evidence type="ECO:0000313" key="2">
    <source>
        <dbReference type="EMBL" id="KIM66928.1"/>
    </source>
</evidence>
<dbReference type="InParanoid" id="A0A0C2ZZT6"/>
<reference evidence="2 3" key="1">
    <citation type="submission" date="2014-04" db="EMBL/GenBank/DDBJ databases">
        <authorList>
            <consortium name="DOE Joint Genome Institute"/>
            <person name="Kuo A."/>
            <person name="Kohler A."/>
            <person name="Nagy L.G."/>
            <person name="Floudas D."/>
            <person name="Copeland A."/>
            <person name="Barry K.W."/>
            <person name="Cichocki N."/>
            <person name="Veneault-Fourrey C."/>
            <person name="LaButti K."/>
            <person name="Lindquist E.A."/>
            <person name="Lipzen A."/>
            <person name="Lundell T."/>
            <person name="Morin E."/>
            <person name="Murat C."/>
            <person name="Sun H."/>
            <person name="Tunlid A."/>
            <person name="Henrissat B."/>
            <person name="Grigoriev I.V."/>
            <person name="Hibbett D.S."/>
            <person name="Martin F."/>
            <person name="Nordberg H.P."/>
            <person name="Cantor M.N."/>
            <person name="Hua S.X."/>
        </authorList>
    </citation>
    <scope>NUCLEOTIDE SEQUENCE [LARGE SCALE GENOMIC DNA]</scope>
    <source>
        <strain evidence="2 3">Foug A</strain>
    </source>
</reference>
<evidence type="ECO:0000256" key="1">
    <source>
        <dbReference type="SAM" id="Phobius"/>
    </source>
</evidence>
<dbReference type="EMBL" id="KN822015">
    <property type="protein sequence ID" value="KIM66928.1"/>
    <property type="molecule type" value="Genomic_DNA"/>
</dbReference>
<proteinExistence type="predicted"/>
<name>A0A0C2ZZT6_9AGAM</name>
<dbReference type="Proteomes" id="UP000053989">
    <property type="component" value="Unassembled WGS sequence"/>
</dbReference>
<evidence type="ECO:0000313" key="3">
    <source>
        <dbReference type="Proteomes" id="UP000053989"/>
    </source>
</evidence>
<protein>
    <submittedName>
        <fullName evidence="2">Uncharacterized protein</fullName>
    </submittedName>
</protein>
<keyword evidence="1" id="KW-0472">Membrane</keyword>
<dbReference type="HOGENOM" id="CLU_2832648_0_0_1"/>
<sequence length="66" mass="7657">MGPRAPHGVRVWVIFTNWNGLQRGTLILFALFFFFWKIVLTGAFVRLSNRENKPTPWQIATVIVIN</sequence>
<dbReference type="AlphaFoldDB" id="A0A0C2ZZT6"/>
<keyword evidence="1" id="KW-0812">Transmembrane</keyword>
<keyword evidence="3" id="KW-1185">Reference proteome</keyword>
<feature type="transmembrane region" description="Helical" evidence="1">
    <location>
        <begin position="26"/>
        <end position="45"/>
    </location>
</feature>
<accession>A0A0C2ZZT6</accession>
<reference evidence="3" key="2">
    <citation type="submission" date="2015-01" db="EMBL/GenBank/DDBJ databases">
        <title>Evolutionary Origins and Diversification of the Mycorrhizal Mutualists.</title>
        <authorList>
            <consortium name="DOE Joint Genome Institute"/>
            <consortium name="Mycorrhizal Genomics Consortium"/>
            <person name="Kohler A."/>
            <person name="Kuo A."/>
            <person name="Nagy L.G."/>
            <person name="Floudas D."/>
            <person name="Copeland A."/>
            <person name="Barry K.W."/>
            <person name="Cichocki N."/>
            <person name="Veneault-Fourrey C."/>
            <person name="LaButti K."/>
            <person name="Lindquist E.A."/>
            <person name="Lipzen A."/>
            <person name="Lundell T."/>
            <person name="Morin E."/>
            <person name="Murat C."/>
            <person name="Riley R."/>
            <person name="Ohm R."/>
            <person name="Sun H."/>
            <person name="Tunlid A."/>
            <person name="Henrissat B."/>
            <person name="Grigoriev I.V."/>
            <person name="Hibbett D.S."/>
            <person name="Martin F."/>
        </authorList>
    </citation>
    <scope>NUCLEOTIDE SEQUENCE [LARGE SCALE GENOMIC DNA]</scope>
    <source>
        <strain evidence="3">Foug A</strain>
    </source>
</reference>
<keyword evidence="1" id="KW-1133">Transmembrane helix</keyword>
<gene>
    <name evidence="2" type="ORF">SCLCIDRAFT_261846</name>
</gene>